<accession>A0ABY8CDM1</accession>
<dbReference type="PANTHER" id="PTHR43845:SF1">
    <property type="entry name" value="BLR5969 PROTEIN"/>
    <property type="match status" value="1"/>
</dbReference>
<dbReference type="PANTHER" id="PTHR43845">
    <property type="entry name" value="BLR5969 PROTEIN"/>
    <property type="match status" value="1"/>
</dbReference>
<reference evidence="1 2" key="1">
    <citation type="submission" date="2022-09" db="EMBL/GenBank/DDBJ databases">
        <title>Xylan utilization by haloarchaea-nanohaloarchaea associations.</title>
        <authorList>
            <person name="Yakimov M."/>
        </authorList>
    </citation>
    <scope>NUCLEOTIDE SEQUENCE [LARGE SCALE GENOMIC DNA]</scope>
    <source>
        <strain evidence="1 2">SVXNc</strain>
    </source>
</reference>
<gene>
    <name evidence="1" type="primary">paaK</name>
    <name evidence="1" type="ORF">SVXNc_0292</name>
</gene>
<dbReference type="EC" id="6.2.1.30" evidence="1"/>
<dbReference type="GeneID" id="90589728"/>
<keyword evidence="1" id="KW-0436">Ligase</keyword>
<dbReference type="RefSeq" id="WP_347722191.1">
    <property type="nucleotide sequence ID" value="NZ_CP104395.1"/>
</dbReference>
<dbReference type="SUPFAM" id="SSF56801">
    <property type="entry name" value="Acetyl-CoA synthetase-like"/>
    <property type="match status" value="1"/>
</dbReference>
<protein>
    <submittedName>
        <fullName evidence="1">Phenylacetate-CoA ligase</fullName>
        <ecNumber evidence="1">6.2.1.30</ecNumber>
    </submittedName>
</protein>
<organism evidence="1 2">
    <name type="scientific">Candidatus Nanohalococcus occultus</name>
    <dbReference type="NCBI Taxonomy" id="2978047"/>
    <lineage>
        <taxon>Archaea</taxon>
        <taxon>Candidatus Nanohalarchaeota</taxon>
        <taxon>Candidatus Nanohalarchaeota incertae sedis</taxon>
        <taxon>Candidatus Nanohalococcus</taxon>
    </lineage>
</organism>
<name>A0ABY8CDM1_9ARCH</name>
<dbReference type="Proteomes" id="UP001218034">
    <property type="component" value="Chromosome"/>
</dbReference>
<evidence type="ECO:0000313" key="2">
    <source>
        <dbReference type="Proteomes" id="UP001218034"/>
    </source>
</evidence>
<evidence type="ECO:0000313" key="1">
    <source>
        <dbReference type="EMBL" id="WEL19319.1"/>
    </source>
</evidence>
<dbReference type="EMBL" id="CP104395">
    <property type="protein sequence ID" value="WEL19319.1"/>
    <property type="molecule type" value="Genomic_DNA"/>
</dbReference>
<keyword evidence="2" id="KW-1185">Reference proteome</keyword>
<dbReference type="GO" id="GO:0047475">
    <property type="term" value="F:phenylacetate-CoA ligase activity"/>
    <property type="evidence" value="ECO:0007669"/>
    <property type="project" value="UniProtKB-EC"/>
</dbReference>
<proteinExistence type="predicted"/>
<dbReference type="InterPro" id="IPR042099">
    <property type="entry name" value="ANL_N_sf"/>
</dbReference>
<dbReference type="Gene3D" id="3.40.50.12780">
    <property type="entry name" value="N-terminal domain of ligase-like"/>
    <property type="match status" value="1"/>
</dbReference>
<sequence>MEDLSGIEEFSTEGWPVLTQELFAKVSNNREYSEDVREFYSSGGSKRVVLSPEDQRLVLEGYAETLREAGLRPDDVAINWGAPKEKDHMSQWVYEKGTEIIGAETVNESNAEDFEDYRDRWEEVTALLSLPRMLKSSGEQIQEEFGDLKETFPNLEHSITAGDIMPEELRDWIETNYGIKSRNFYAGTEIGGAAAEIEDGVYKPTNPNLILELLDEDAEMDSETGEVSEQDVYRLEELSPGETVTGPLLATMPLREQQPLIRYRIGDVWEVTGTEEAPEMKFKGREDDVIMFSGANVYPEEINNAIGDDYKLVVSENDGFVKLNFFTPGNWRSEEIVDQLAEQNKVFGDWYQSGSMPIEAKSYSSRDELEEMLEEYEIPRDSDGRPEIIEEGAKTNRIAFEDSYNSQFNQ</sequence>